<keyword evidence="5" id="KW-0067">ATP-binding</keyword>
<evidence type="ECO:0000259" key="8">
    <source>
        <dbReference type="PROSITE" id="PS50011"/>
    </source>
</evidence>
<dbReference type="InterPro" id="IPR000253">
    <property type="entry name" value="FHA_dom"/>
</dbReference>
<evidence type="ECO:0000256" key="1">
    <source>
        <dbReference type="ARBA" id="ARBA00012513"/>
    </source>
</evidence>
<dbReference type="InterPro" id="IPR008984">
    <property type="entry name" value="SMAD_FHA_dom_sf"/>
</dbReference>
<dbReference type="GO" id="GO:0005524">
    <property type="term" value="F:ATP binding"/>
    <property type="evidence" value="ECO:0007669"/>
    <property type="project" value="UniProtKB-KW"/>
</dbReference>
<dbReference type="SMART" id="SM00220">
    <property type="entry name" value="S_TKc"/>
    <property type="match status" value="1"/>
</dbReference>
<evidence type="ECO:0000256" key="4">
    <source>
        <dbReference type="ARBA" id="ARBA00022777"/>
    </source>
</evidence>
<reference evidence="9 10" key="1">
    <citation type="journal article" date="2011" name="Stand. Genomic Sci.">
        <title>Non-contiguous finished genome sequence and contextual data of the filamentous soil bacterium Ktedonobacter racemifer type strain (SOSP1-21).</title>
        <authorList>
            <person name="Chang Y.J."/>
            <person name="Land M."/>
            <person name="Hauser L."/>
            <person name="Chertkov O."/>
            <person name="Del Rio T.G."/>
            <person name="Nolan M."/>
            <person name="Copeland A."/>
            <person name="Tice H."/>
            <person name="Cheng J.F."/>
            <person name="Lucas S."/>
            <person name="Han C."/>
            <person name="Goodwin L."/>
            <person name="Pitluck S."/>
            <person name="Ivanova N."/>
            <person name="Ovchinikova G."/>
            <person name="Pati A."/>
            <person name="Chen A."/>
            <person name="Palaniappan K."/>
            <person name="Mavromatis K."/>
            <person name="Liolios K."/>
            <person name="Brettin T."/>
            <person name="Fiebig A."/>
            <person name="Rohde M."/>
            <person name="Abt B."/>
            <person name="Goker M."/>
            <person name="Detter J.C."/>
            <person name="Woyke T."/>
            <person name="Bristow J."/>
            <person name="Eisen J.A."/>
            <person name="Markowitz V."/>
            <person name="Hugenholtz P."/>
            <person name="Kyrpides N.C."/>
            <person name="Klenk H.P."/>
            <person name="Lapidus A."/>
        </authorList>
    </citation>
    <scope>NUCLEOTIDE SEQUENCE [LARGE SCALE GENOMIC DNA]</scope>
    <source>
        <strain evidence="10">DSM 44963</strain>
    </source>
</reference>
<dbReference type="PANTHER" id="PTHR43289:SF6">
    <property type="entry name" value="SERINE_THREONINE-PROTEIN KINASE NEKL-3"/>
    <property type="match status" value="1"/>
</dbReference>
<feature type="compositionally biased region" description="Polar residues" evidence="6">
    <location>
        <begin position="304"/>
        <end position="331"/>
    </location>
</feature>
<gene>
    <name evidence="9" type="ORF">Krac_10586</name>
</gene>
<dbReference type="eggNOG" id="COG1716">
    <property type="taxonomic scope" value="Bacteria"/>
</dbReference>
<evidence type="ECO:0000313" key="10">
    <source>
        <dbReference type="Proteomes" id="UP000004508"/>
    </source>
</evidence>
<keyword evidence="4 9" id="KW-0418">Kinase</keyword>
<sequence>MSQRDTRLIGGIYRTGQILSSDGILTTYTAYNRNTNDVVGLYVLHCPPNVPPHVIQQVLQPLAQRRAHASPHLLHISDWGVDNNRIFIATDPPRGVTLRHAMDNENIDLPRSLDLIRQLALGVKVLHEAHIAALDLRPQFVTVETFMDNNGLTDRVRLDDIGLRELLRALGTSNSTASDSLVAIDPRYASPEHLKSQPVGPWSDIYLLGILLFELVTGRIPFVGHTPAETGVMQGTTGVPRMKQYMYNMPDELQAVVDCAMSKEPGRRFANVNAFLKALQSVALPPATRPIEFEETLRDADQGRPSSSLTSEMALSTPHTPPQTQRQSSDLAQSLPLPAIRALAEEQSIYAYLRYEKAGKLQERLPITGKNVIIGRVDPKRGYTPDIDLSSLDLTKTVSRQHARIRFEETFFYIEDIKSHNKTRLGELVLTPLKAELLQHGDWIAFGSVRLRFEIPGMRALTPSKELE</sequence>
<dbReference type="RefSeq" id="WP_007905380.1">
    <property type="nucleotide sequence ID" value="NZ_ADVG01000001.1"/>
</dbReference>
<dbReference type="CDD" id="cd00060">
    <property type="entry name" value="FHA"/>
    <property type="match status" value="1"/>
</dbReference>
<keyword evidence="2" id="KW-0808">Transferase</keyword>
<accession>D6THQ8</accession>
<dbReference type="OrthoDB" id="9814968at2"/>
<organism evidence="9 10">
    <name type="scientific">Ktedonobacter racemifer DSM 44963</name>
    <dbReference type="NCBI Taxonomy" id="485913"/>
    <lineage>
        <taxon>Bacteria</taxon>
        <taxon>Bacillati</taxon>
        <taxon>Chloroflexota</taxon>
        <taxon>Ktedonobacteria</taxon>
        <taxon>Ktedonobacterales</taxon>
        <taxon>Ktedonobacteraceae</taxon>
        <taxon>Ktedonobacter</taxon>
    </lineage>
</organism>
<evidence type="ECO:0000256" key="5">
    <source>
        <dbReference type="ARBA" id="ARBA00022840"/>
    </source>
</evidence>
<dbReference type="Gene3D" id="1.10.510.10">
    <property type="entry name" value="Transferase(Phosphotransferase) domain 1"/>
    <property type="match status" value="1"/>
</dbReference>
<dbReference type="InterPro" id="IPR000719">
    <property type="entry name" value="Prot_kinase_dom"/>
</dbReference>
<dbReference type="Proteomes" id="UP000004508">
    <property type="component" value="Unassembled WGS sequence"/>
</dbReference>
<keyword evidence="10" id="KW-1185">Reference proteome</keyword>
<protein>
    <recommendedName>
        <fullName evidence="1">non-specific serine/threonine protein kinase</fullName>
        <ecNumber evidence="1">2.7.11.1</ecNumber>
    </recommendedName>
</protein>
<keyword evidence="3" id="KW-0547">Nucleotide-binding</keyword>
<feature type="domain" description="FHA" evidence="7">
    <location>
        <begin position="372"/>
        <end position="430"/>
    </location>
</feature>
<dbReference type="SUPFAM" id="SSF49879">
    <property type="entry name" value="SMAD/FHA domain"/>
    <property type="match status" value="1"/>
</dbReference>
<dbReference type="Gene3D" id="2.60.200.20">
    <property type="match status" value="1"/>
</dbReference>
<feature type="domain" description="Protein kinase" evidence="8">
    <location>
        <begin position="13"/>
        <end position="284"/>
    </location>
</feature>
<dbReference type="PROSITE" id="PS50011">
    <property type="entry name" value="PROTEIN_KINASE_DOM"/>
    <property type="match status" value="1"/>
</dbReference>
<name>D6THQ8_KTERA</name>
<evidence type="ECO:0000256" key="2">
    <source>
        <dbReference type="ARBA" id="ARBA00022679"/>
    </source>
</evidence>
<dbReference type="PANTHER" id="PTHR43289">
    <property type="entry name" value="MITOGEN-ACTIVATED PROTEIN KINASE KINASE KINASE 20-RELATED"/>
    <property type="match status" value="1"/>
</dbReference>
<evidence type="ECO:0000259" key="7">
    <source>
        <dbReference type="PROSITE" id="PS50006"/>
    </source>
</evidence>
<dbReference type="GO" id="GO:0004674">
    <property type="term" value="F:protein serine/threonine kinase activity"/>
    <property type="evidence" value="ECO:0007669"/>
    <property type="project" value="UniProtKB-KW"/>
</dbReference>
<dbReference type="InterPro" id="IPR011009">
    <property type="entry name" value="Kinase-like_dom_sf"/>
</dbReference>
<proteinExistence type="predicted"/>
<dbReference type="SUPFAM" id="SSF56112">
    <property type="entry name" value="Protein kinase-like (PK-like)"/>
    <property type="match status" value="1"/>
</dbReference>
<dbReference type="eggNOG" id="COG0515">
    <property type="taxonomic scope" value="Bacteria"/>
</dbReference>
<evidence type="ECO:0000256" key="6">
    <source>
        <dbReference type="SAM" id="MobiDB-lite"/>
    </source>
</evidence>
<dbReference type="SMART" id="SM00240">
    <property type="entry name" value="FHA"/>
    <property type="match status" value="1"/>
</dbReference>
<comment type="caution">
    <text evidence="9">The sequence shown here is derived from an EMBL/GenBank/DDBJ whole genome shotgun (WGS) entry which is preliminary data.</text>
</comment>
<dbReference type="PROSITE" id="PS50006">
    <property type="entry name" value="FHA_DOMAIN"/>
    <property type="match status" value="1"/>
</dbReference>
<evidence type="ECO:0000256" key="3">
    <source>
        <dbReference type="ARBA" id="ARBA00022741"/>
    </source>
</evidence>
<dbReference type="AlphaFoldDB" id="D6THQ8"/>
<dbReference type="STRING" id="485913.Krac_10586"/>
<evidence type="ECO:0000313" key="9">
    <source>
        <dbReference type="EMBL" id="EFH89063.1"/>
    </source>
</evidence>
<dbReference type="InParanoid" id="D6THQ8"/>
<keyword evidence="9" id="KW-0723">Serine/threonine-protein kinase</keyword>
<feature type="region of interest" description="Disordered" evidence="6">
    <location>
        <begin position="295"/>
        <end position="331"/>
    </location>
</feature>
<dbReference type="EC" id="2.7.11.1" evidence="1"/>
<dbReference type="Pfam" id="PF00498">
    <property type="entry name" value="FHA"/>
    <property type="match status" value="1"/>
</dbReference>
<dbReference type="Pfam" id="PF00069">
    <property type="entry name" value="Pkinase"/>
    <property type="match status" value="1"/>
</dbReference>
<dbReference type="EMBL" id="ADVG01000001">
    <property type="protein sequence ID" value="EFH89063.1"/>
    <property type="molecule type" value="Genomic_DNA"/>
</dbReference>